<evidence type="ECO:0000313" key="2">
    <source>
        <dbReference type="Proteomes" id="UP001055307"/>
    </source>
</evidence>
<sequence>MRQAVHAQGPAIVRQTVRSLEGVGSRFSVTLPCADRPDDGAPRCRVEAREGRWTRLP</sequence>
<evidence type="ECO:0000313" key="1">
    <source>
        <dbReference type="EMBL" id="GJD40892.1"/>
    </source>
</evidence>
<evidence type="ECO:0008006" key="3">
    <source>
        <dbReference type="Google" id="ProtNLM"/>
    </source>
</evidence>
<protein>
    <recommendedName>
        <fullName evidence="3">Histidine kinase</fullName>
    </recommendedName>
</protein>
<keyword evidence="2" id="KW-1185">Reference proteome</keyword>
<organism evidence="1 2">
    <name type="scientific">Methylobacterium bullatum</name>
    <dbReference type="NCBI Taxonomy" id="570505"/>
    <lineage>
        <taxon>Bacteria</taxon>
        <taxon>Pseudomonadati</taxon>
        <taxon>Pseudomonadota</taxon>
        <taxon>Alphaproteobacteria</taxon>
        <taxon>Hyphomicrobiales</taxon>
        <taxon>Methylobacteriaceae</taxon>
        <taxon>Methylobacterium</taxon>
    </lineage>
</organism>
<proteinExistence type="predicted"/>
<name>A0AAV4ZBD4_9HYPH</name>
<comment type="caution">
    <text evidence="1">The sequence shown here is derived from an EMBL/GenBank/DDBJ whole genome shotgun (WGS) entry which is preliminary data.</text>
</comment>
<dbReference type="Proteomes" id="UP001055307">
    <property type="component" value="Unassembled WGS sequence"/>
</dbReference>
<reference evidence="1" key="1">
    <citation type="journal article" date="2016" name="Front. Microbiol.">
        <title>Genome Sequence of the Piezophilic, Mesophilic Sulfate-Reducing Bacterium Desulfovibrio indicus J2T.</title>
        <authorList>
            <person name="Cao J."/>
            <person name="Maignien L."/>
            <person name="Shao Z."/>
            <person name="Alain K."/>
            <person name="Jebbar M."/>
        </authorList>
    </citation>
    <scope>NUCLEOTIDE SEQUENCE</scope>
    <source>
        <strain evidence="1">DSM 21893</strain>
    </source>
</reference>
<gene>
    <name evidence="1" type="ORF">OICFNHDK_3368</name>
</gene>
<accession>A0AAV4ZBD4</accession>
<dbReference type="AlphaFoldDB" id="A0AAV4ZBD4"/>
<dbReference type="EMBL" id="BPQF01000016">
    <property type="protein sequence ID" value="GJD40892.1"/>
    <property type="molecule type" value="Genomic_DNA"/>
</dbReference>
<reference evidence="1" key="2">
    <citation type="submission" date="2021-08" db="EMBL/GenBank/DDBJ databases">
        <authorList>
            <person name="Tani A."/>
            <person name="Ola A."/>
            <person name="Ogura Y."/>
            <person name="Katsura K."/>
            <person name="Hayashi T."/>
        </authorList>
    </citation>
    <scope>NUCLEOTIDE SEQUENCE</scope>
    <source>
        <strain evidence="1">DSM 21893</strain>
    </source>
</reference>